<keyword evidence="3" id="KW-1003">Cell membrane</keyword>
<evidence type="ECO:0000256" key="2">
    <source>
        <dbReference type="ARBA" id="ARBA00022448"/>
    </source>
</evidence>
<evidence type="ECO:0000256" key="4">
    <source>
        <dbReference type="ARBA" id="ARBA00022741"/>
    </source>
</evidence>
<keyword evidence="4" id="KW-0547">Nucleotide-binding</keyword>
<dbReference type="RefSeq" id="WP_156014905.1">
    <property type="nucleotide sequence ID" value="NZ_CP045484.1"/>
</dbReference>
<keyword evidence="5 10" id="KW-0067">ATP-binding</keyword>
<dbReference type="InterPro" id="IPR017871">
    <property type="entry name" value="ABC_transporter-like_CS"/>
</dbReference>
<evidence type="ECO:0000256" key="5">
    <source>
        <dbReference type="ARBA" id="ARBA00022840"/>
    </source>
</evidence>
<proteinExistence type="predicted"/>
<dbReference type="GO" id="GO:0005524">
    <property type="term" value="F:ATP binding"/>
    <property type="evidence" value="ECO:0007669"/>
    <property type="project" value="UniProtKB-KW"/>
</dbReference>
<dbReference type="GO" id="GO:0042626">
    <property type="term" value="F:ATPase-coupled transmembrane transporter activity"/>
    <property type="evidence" value="ECO:0007669"/>
    <property type="project" value="TreeGrafter"/>
</dbReference>
<evidence type="ECO:0000313" key="11">
    <source>
        <dbReference type="Proteomes" id="UP000427373"/>
    </source>
</evidence>
<reference evidence="10 11" key="1">
    <citation type="submission" date="2019-10" db="EMBL/GenBank/DDBJ databases">
        <title>Genome Sequences from Six Type Strain Members of the Archaeal Family Sulfolobaceae: Acidianus ambivalens, Acidianus infernus, Metallosphaera prunae, Stygiolobus azoricus, Sulfolobus metallicus, and Sulfurisphaera ohwakuensis.</title>
        <authorList>
            <person name="Counts J.A."/>
            <person name="Kelly R.M."/>
        </authorList>
    </citation>
    <scope>NUCLEOTIDE SEQUENCE [LARGE SCALE GENOMIC DNA]</scope>
    <source>
        <strain evidence="10 11">TA-1</strain>
    </source>
</reference>
<dbReference type="PROSITE" id="PS50893">
    <property type="entry name" value="ABC_TRANSPORTER_2"/>
    <property type="match status" value="1"/>
</dbReference>
<evidence type="ECO:0000256" key="3">
    <source>
        <dbReference type="ARBA" id="ARBA00022475"/>
    </source>
</evidence>
<dbReference type="AlphaFoldDB" id="A0A650CHT7"/>
<dbReference type="PROSITE" id="PS00211">
    <property type="entry name" value="ABC_TRANSPORTER_1"/>
    <property type="match status" value="1"/>
</dbReference>
<keyword evidence="6" id="KW-1278">Translocase</keyword>
<dbReference type="InterPro" id="IPR003593">
    <property type="entry name" value="AAA+_ATPase"/>
</dbReference>
<sequence>MLIINDKLVVSDNEIVGLIGKNGSGKTTLIKSSLCLDSKAKVVLDGEDFCKNRDYSKLSAVFQDPSTQILALTCEEELKLQSMFHPVDDKIAKEIMGEYFNKDFYTLSDGYKKRFVISTILASRPKYILFDEPFANLDKYAVKLVKSVIPKGSLIAEHRIKEIRDMIDRVYLIKNGDIREIEKEKLYDEDFLRREGLRGFSLPKIEMELGEELLNHEGIRVRESEVVCLVGRNGVGKTTRLKKLVGKIYLVLQNPDLQFFEETVEDEVKDENALSLFNLKDKKDRSPFTLSYGEKMRVLIASAFASKYKVIALDEPSVGMDGEALLSFYEAIKILKEERRGIIIATHDEDLISICNTIINMDQRPT</sequence>
<dbReference type="SMART" id="SM00382">
    <property type="entry name" value="AAA"/>
    <property type="match status" value="2"/>
</dbReference>
<dbReference type="InterPro" id="IPR003439">
    <property type="entry name" value="ABC_transporter-like_ATP-bd"/>
</dbReference>
<dbReference type="GeneID" id="42801495"/>
<dbReference type="PANTHER" id="PTHR43553:SF27">
    <property type="entry name" value="ENERGY-COUPLING FACTOR TRANSPORTER ATP-BINDING PROTEIN ECFA2"/>
    <property type="match status" value="1"/>
</dbReference>
<evidence type="ECO:0000256" key="1">
    <source>
        <dbReference type="ARBA" id="ARBA00004202"/>
    </source>
</evidence>
<dbReference type="Pfam" id="PF00005">
    <property type="entry name" value="ABC_tran"/>
    <property type="match status" value="2"/>
</dbReference>
<dbReference type="EMBL" id="JACHFY010000005">
    <property type="protein sequence ID" value="MBB5253559.1"/>
    <property type="molecule type" value="Genomic_DNA"/>
</dbReference>
<name>A0A650CHT7_SULOH</name>
<comment type="subcellular location">
    <subcellularLocation>
        <location evidence="1">Cell membrane</location>
        <topology evidence="1">Peripheral membrane protein</topology>
    </subcellularLocation>
</comment>
<reference evidence="9 12" key="2">
    <citation type="submission" date="2020-08" db="EMBL/GenBank/DDBJ databases">
        <title>Genomic Encyclopedia of Type Strains, Phase IV (KMG-IV): sequencing the most valuable type-strain genomes for metagenomic binning, comparative biology and taxonomic classification.</title>
        <authorList>
            <person name="Goeker M."/>
        </authorList>
    </citation>
    <scope>NUCLEOTIDE SEQUENCE [LARGE SCALE GENOMIC DNA]</scope>
    <source>
        <strain evidence="9 12">DSM 12421</strain>
    </source>
</reference>
<dbReference type="GO" id="GO:0043190">
    <property type="term" value="C:ATP-binding cassette (ABC) transporter complex"/>
    <property type="evidence" value="ECO:0007669"/>
    <property type="project" value="TreeGrafter"/>
</dbReference>
<evidence type="ECO:0000256" key="7">
    <source>
        <dbReference type="ARBA" id="ARBA00023136"/>
    </source>
</evidence>
<dbReference type="EMBL" id="CP045484">
    <property type="protein sequence ID" value="QGR17421.1"/>
    <property type="molecule type" value="Genomic_DNA"/>
</dbReference>
<keyword evidence="7" id="KW-0472">Membrane</keyword>
<gene>
    <name evidence="10" type="ORF">D1869_09585</name>
    <name evidence="9" type="ORF">HNQ62_001328</name>
</gene>
<evidence type="ECO:0000256" key="6">
    <source>
        <dbReference type="ARBA" id="ARBA00022967"/>
    </source>
</evidence>
<keyword evidence="11" id="KW-1185">Reference proteome</keyword>
<dbReference type="OrthoDB" id="35850at2157"/>
<evidence type="ECO:0000313" key="12">
    <source>
        <dbReference type="Proteomes" id="UP000582213"/>
    </source>
</evidence>
<keyword evidence="2" id="KW-0813">Transport</keyword>
<dbReference type="KEGG" id="soh:D1869_09585"/>
<dbReference type="Gene3D" id="3.40.50.300">
    <property type="entry name" value="P-loop containing nucleotide triphosphate hydrolases"/>
    <property type="match status" value="2"/>
</dbReference>
<evidence type="ECO:0000259" key="8">
    <source>
        <dbReference type="PROSITE" id="PS50893"/>
    </source>
</evidence>
<protein>
    <submittedName>
        <fullName evidence="10">ATP-binding cassette domain-containing protein</fullName>
    </submittedName>
    <submittedName>
        <fullName evidence="9">Energy-coupling factor transporter ATP-binding protein EcfA2</fullName>
    </submittedName>
</protein>
<dbReference type="InterPro" id="IPR027417">
    <property type="entry name" value="P-loop_NTPase"/>
</dbReference>
<dbReference type="SUPFAM" id="SSF52540">
    <property type="entry name" value="P-loop containing nucleoside triphosphate hydrolases"/>
    <property type="match status" value="2"/>
</dbReference>
<organism evidence="10 11">
    <name type="scientific">Sulfurisphaera ohwakuensis</name>
    <dbReference type="NCBI Taxonomy" id="69656"/>
    <lineage>
        <taxon>Archaea</taxon>
        <taxon>Thermoproteota</taxon>
        <taxon>Thermoprotei</taxon>
        <taxon>Sulfolobales</taxon>
        <taxon>Sulfolobaceae</taxon>
        <taxon>Sulfurisphaera</taxon>
    </lineage>
</organism>
<dbReference type="Proteomes" id="UP000427373">
    <property type="component" value="Chromosome"/>
</dbReference>
<evidence type="ECO:0000313" key="10">
    <source>
        <dbReference type="EMBL" id="QGR17421.1"/>
    </source>
</evidence>
<dbReference type="InterPro" id="IPR050095">
    <property type="entry name" value="ECF_ABC_transporter_ATP-bd"/>
</dbReference>
<feature type="domain" description="ABC transporter" evidence="8">
    <location>
        <begin position="1"/>
        <end position="200"/>
    </location>
</feature>
<dbReference type="PANTHER" id="PTHR43553">
    <property type="entry name" value="HEAVY METAL TRANSPORTER"/>
    <property type="match status" value="1"/>
</dbReference>
<dbReference type="Proteomes" id="UP000582213">
    <property type="component" value="Unassembled WGS sequence"/>
</dbReference>
<accession>A0A650CHT7</accession>
<dbReference type="GO" id="GO:0016887">
    <property type="term" value="F:ATP hydrolysis activity"/>
    <property type="evidence" value="ECO:0007669"/>
    <property type="project" value="InterPro"/>
</dbReference>
<evidence type="ECO:0000313" key="9">
    <source>
        <dbReference type="EMBL" id="MBB5253559.1"/>
    </source>
</evidence>